<gene>
    <name evidence="7" type="ORF">HNQ88_000161</name>
</gene>
<dbReference type="EMBL" id="JAVDQD010000001">
    <property type="protein sequence ID" value="MDR6237185.1"/>
    <property type="molecule type" value="Genomic_DNA"/>
</dbReference>
<evidence type="ECO:0000256" key="4">
    <source>
        <dbReference type="ARBA" id="ARBA00023136"/>
    </source>
</evidence>
<dbReference type="InterPro" id="IPR006694">
    <property type="entry name" value="Fatty_acid_hydroxylase"/>
</dbReference>
<evidence type="ECO:0000313" key="7">
    <source>
        <dbReference type="EMBL" id="MDR6237185.1"/>
    </source>
</evidence>
<dbReference type="GO" id="GO:0016491">
    <property type="term" value="F:oxidoreductase activity"/>
    <property type="evidence" value="ECO:0007669"/>
    <property type="project" value="InterPro"/>
</dbReference>
<proteinExistence type="predicted"/>
<dbReference type="InterPro" id="IPR050307">
    <property type="entry name" value="Sterol_Desaturase_Related"/>
</dbReference>
<organism evidence="7 8">
    <name type="scientific">Aureibacter tunicatorum</name>
    <dbReference type="NCBI Taxonomy" id="866807"/>
    <lineage>
        <taxon>Bacteria</taxon>
        <taxon>Pseudomonadati</taxon>
        <taxon>Bacteroidota</taxon>
        <taxon>Cytophagia</taxon>
        <taxon>Cytophagales</taxon>
        <taxon>Persicobacteraceae</taxon>
        <taxon>Aureibacter</taxon>
    </lineage>
</organism>
<dbReference type="GO" id="GO:0016020">
    <property type="term" value="C:membrane"/>
    <property type="evidence" value="ECO:0007669"/>
    <property type="project" value="UniProtKB-SubCell"/>
</dbReference>
<name>A0AAE3XIS2_9BACT</name>
<keyword evidence="8" id="KW-1185">Reference proteome</keyword>
<comment type="caution">
    <text evidence="7">The sequence shown here is derived from an EMBL/GenBank/DDBJ whole genome shotgun (WGS) entry which is preliminary data.</text>
</comment>
<dbReference type="GO" id="GO:0008610">
    <property type="term" value="P:lipid biosynthetic process"/>
    <property type="evidence" value="ECO:0007669"/>
    <property type="project" value="InterPro"/>
</dbReference>
<dbReference type="Proteomes" id="UP001185092">
    <property type="component" value="Unassembled WGS sequence"/>
</dbReference>
<keyword evidence="3 5" id="KW-1133">Transmembrane helix</keyword>
<feature type="transmembrane region" description="Helical" evidence="5">
    <location>
        <begin position="176"/>
        <end position="197"/>
    </location>
</feature>
<reference evidence="7" key="1">
    <citation type="submission" date="2023-07" db="EMBL/GenBank/DDBJ databases">
        <title>Genomic Encyclopedia of Type Strains, Phase IV (KMG-IV): sequencing the most valuable type-strain genomes for metagenomic binning, comparative biology and taxonomic classification.</title>
        <authorList>
            <person name="Goeker M."/>
        </authorList>
    </citation>
    <scope>NUCLEOTIDE SEQUENCE</scope>
    <source>
        <strain evidence="7">DSM 26174</strain>
    </source>
</reference>
<comment type="subcellular location">
    <subcellularLocation>
        <location evidence="1">Membrane</location>
    </subcellularLocation>
</comment>
<protein>
    <submittedName>
        <fullName evidence="7">Sterol desaturase/sphingolipid hydroxylase (Fatty acid hydroxylase superfamily)</fullName>
    </submittedName>
</protein>
<dbReference type="RefSeq" id="WP_309936629.1">
    <property type="nucleotide sequence ID" value="NZ_AP025305.1"/>
</dbReference>
<accession>A0AAE3XIS2</accession>
<evidence type="ECO:0000256" key="2">
    <source>
        <dbReference type="ARBA" id="ARBA00022692"/>
    </source>
</evidence>
<feature type="transmembrane region" description="Helical" evidence="5">
    <location>
        <begin position="17"/>
        <end position="43"/>
    </location>
</feature>
<evidence type="ECO:0000256" key="3">
    <source>
        <dbReference type="ARBA" id="ARBA00022989"/>
    </source>
</evidence>
<dbReference type="PANTHER" id="PTHR11863">
    <property type="entry name" value="STEROL DESATURASE"/>
    <property type="match status" value="1"/>
</dbReference>
<keyword evidence="4 5" id="KW-0472">Membrane</keyword>
<evidence type="ECO:0000256" key="5">
    <source>
        <dbReference type="SAM" id="Phobius"/>
    </source>
</evidence>
<keyword evidence="2 5" id="KW-0812">Transmembrane</keyword>
<feature type="transmembrane region" description="Helical" evidence="5">
    <location>
        <begin position="148"/>
        <end position="170"/>
    </location>
</feature>
<evidence type="ECO:0000313" key="8">
    <source>
        <dbReference type="Proteomes" id="UP001185092"/>
    </source>
</evidence>
<feature type="transmembrane region" description="Helical" evidence="5">
    <location>
        <begin position="64"/>
        <end position="87"/>
    </location>
</feature>
<feature type="transmembrane region" description="Helical" evidence="5">
    <location>
        <begin position="99"/>
        <end position="120"/>
    </location>
</feature>
<sequence>MDKLIYKLIDELSYFEWYVLTAIYFLLLYFGGVLLFSLLSNLLEKKAWIRKLSREKVSESQKKLEVRDSLHSILIFGFSSLPIIYLLRHESSWFADNTLVNVLVGLLALNVWNEIHFFIVHRLMHTPWLIKNVHFIHHRSRVPTYQSVFSFHWLEALLLSTVPITLIPFIKLSPMAIALYPICSIFFNFIGHSNYILCGKIARFTSMSSRHHNHHRRGKDNFGFVSYVFDEINLKIKQLTQRND</sequence>
<dbReference type="Pfam" id="PF04116">
    <property type="entry name" value="FA_hydroxylase"/>
    <property type="match status" value="1"/>
</dbReference>
<dbReference type="AlphaFoldDB" id="A0AAE3XIS2"/>
<feature type="domain" description="Fatty acid hydroxylase" evidence="6">
    <location>
        <begin position="108"/>
        <end position="232"/>
    </location>
</feature>
<evidence type="ECO:0000259" key="6">
    <source>
        <dbReference type="Pfam" id="PF04116"/>
    </source>
</evidence>
<evidence type="ECO:0000256" key="1">
    <source>
        <dbReference type="ARBA" id="ARBA00004370"/>
    </source>
</evidence>
<dbReference type="GO" id="GO:0005506">
    <property type="term" value="F:iron ion binding"/>
    <property type="evidence" value="ECO:0007669"/>
    <property type="project" value="InterPro"/>
</dbReference>